<organism evidence="2 3">
    <name type="scientific">Rhodotorula diobovata</name>
    <dbReference type="NCBI Taxonomy" id="5288"/>
    <lineage>
        <taxon>Eukaryota</taxon>
        <taxon>Fungi</taxon>
        <taxon>Dikarya</taxon>
        <taxon>Basidiomycota</taxon>
        <taxon>Pucciniomycotina</taxon>
        <taxon>Microbotryomycetes</taxon>
        <taxon>Sporidiobolales</taxon>
        <taxon>Sporidiobolaceae</taxon>
        <taxon>Rhodotorula</taxon>
    </lineage>
</organism>
<feature type="region of interest" description="Disordered" evidence="1">
    <location>
        <begin position="689"/>
        <end position="973"/>
    </location>
</feature>
<feature type="compositionally biased region" description="Low complexity" evidence="1">
    <location>
        <begin position="699"/>
        <end position="718"/>
    </location>
</feature>
<feature type="compositionally biased region" description="Low complexity" evidence="1">
    <location>
        <begin position="1263"/>
        <end position="1273"/>
    </location>
</feature>
<dbReference type="STRING" id="5288.A0A5C5G071"/>
<feature type="compositionally biased region" description="Low complexity" evidence="1">
    <location>
        <begin position="1092"/>
        <end position="1126"/>
    </location>
</feature>
<sequence>MAAVPSTPSVALHLDDSLNSLGASPSLVKQDSPCGNGAHSSPRKRAQVKGKAPARDSLGSKDVNGGSDEGLLVDFGQPQTASPAAPVGLHPCTPSAFARSLLDKSPSLLKAHLSTPLIPLGTPITTRKKASRSPNKENVTPSRHRSARRIADSPSPAAETPRPARRADEPTSVRTVRFSPSPRRTRSSPRKKAAAGSPALAGVPTSVPPTSAAPSSPVATSFHHVGLATPNVATRTHHPLASPFPFFSPSTPAIRTHTSYDTDELTDADADGSIWEDEPSMSYPAPQQVDAQVDEVALAVSGLSLGESAHAEPACEGWVVESAVTPELESEELSDSELTETEVATSEDEADTSMSAASLEAACQAGEAAHESEEAAASRSSVAPDTAPPAEDLGAIEERPEPVVAMALLGEAEPAPTLADVVGRNLVDVAQPFNTDELPGSPCAPPPPSPRAERLEQDAARFDAPRCDNESEVECKAALEPVHEPVSPAAADADAASQTAVTEGLVATQTTLAPLLPSAPSLVDAPSAGVDSGVETSADDGAERNATPTSPPAAPTFAAIQPSTPSVAAPSISLNTPSMTRADAHSTPQQATTRSALQPAQPSVSAAPTAKRQLTMLNSLAASRVATATISKPTLTALVPGSAAASSRKIAVPSRLAVRTKRAAAISTIAEASPAPPRALPAPLKSAIAEPAEPKRPPSTSSTSSASTSSTASTSAATGLVRPRLVAKTGLKPPGSSAATSGLMRPTLSSSNRTAPAPVATKRPTVAPVPRPTRTLTVPRPATAATTAPKSHLARSESSASAAASRSTAPSRAIGPALGATASAPSLGTTKPVARSFGLSSTSATARAPRAALAARQPSAASAPPPPPPPIASSPSKRRAARVAEPALEAPGTHLAPSPASRAPSPPRPVEVAACAETPTLAIPTPATPAPALAPSPFPTRPLSPPPTAALRAPASPLRSPRRVPINSQGAGPAPTLSLGPSALVAPAEKVVAAAPSAVFEPVIRSAAPRAVRAARRTRATEAEILAADVAAAPVPAPLTSARTTRRTAAAAAAPPAPTPAPSAAPVAPIVRSARRPARREPSVEEVPGPPAASEESSTSPTPSETVSASDAAAARHAPSFHPAPSVTQEELNRLTQRNTKRNQQPFNKLKLETVYMDTERPPSPTSKIRRSFGADAPEVVRAATKAGREARAAKRRNALRASADGSELAALAAELQAEKEREAAAELAARQHFRAAGDDEPYETPVRAPPLKSKAAAKAKQRASGASAAEGEGLSDVSKGVRWDRALVYEGPREDEKPAPDVGILKPVELDTWGNSTTATTSFGKAVPVVIRMRVFKDDEQ</sequence>
<feature type="compositionally biased region" description="Low complexity" evidence="1">
    <location>
        <begin position="1033"/>
        <end position="1054"/>
    </location>
</feature>
<feature type="compositionally biased region" description="Polar residues" evidence="1">
    <location>
        <begin position="586"/>
        <end position="606"/>
    </location>
</feature>
<feature type="compositionally biased region" description="Low complexity" evidence="1">
    <location>
        <begin position="843"/>
        <end position="862"/>
    </location>
</feature>
<dbReference type="EMBL" id="SOZI01000024">
    <property type="protein sequence ID" value="TNY22493.1"/>
    <property type="molecule type" value="Genomic_DNA"/>
</dbReference>
<feature type="compositionally biased region" description="Low complexity" evidence="1">
    <location>
        <begin position="203"/>
        <end position="215"/>
    </location>
</feature>
<evidence type="ECO:0000313" key="2">
    <source>
        <dbReference type="EMBL" id="TNY22493.1"/>
    </source>
</evidence>
<keyword evidence="3" id="KW-1185">Reference proteome</keyword>
<dbReference type="Proteomes" id="UP000311382">
    <property type="component" value="Unassembled WGS sequence"/>
</dbReference>
<feature type="region of interest" description="Disordered" evidence="1">
    <location>
        <begin position="118"/>
        <end position="215"/>
    </location>
</feature>
<feature type="compositionally biased region" description="Low complexity" evidence="1">
    <location>
        <begin position="949"/>
        <end position="959"/>
    </location>
</feature>
<feature type="compositionally biased region" description="Polar residues" evidence="1">
    <location>
        <begin position="132"/>
        <end position="141"/>
    </location>
</feature>
<feature type="region of interest" description="Disordered" evidence="1">
    <location>
        <begin position="432"/>
        <end position="454"/>
    </location>
</feature>
<proteinExistence type="predicted"/>
<feature type="compositionally biased region" description="Acidic residues" evidence="1">
    <location>
        <begin position="328"/>
        <end position="351"/>
    </location>
</feature>
<feature type="region of interest" description="Disordered" evidence="1">
    <location>
        <begin position="523"/>
        <end position="609"/>
    </location>
</feature>
<evidence type="ECO:0000256" key="1">
    <source>
        <dbReference type="SAM" id="MobiDB-lite"/>
    </source>
</evidence>
<gene>
    <name evidence="2" type="ORF">DMC30DRAFT_445206</name>
</gene>
<feature type="region of interest" description="Disordered" evidence="1">
    <location>
        <begin position="21"/>
        <end position="94"/>
    </location>
</feature>
<feature type="compositionally biased region" description="Low complexity" evidence="1">
    <location>
        <begin position="1200"/>
        <end position="1216"/>
    </location>
</feature>
<feature type="compositionally biased region" description="Low complexity" evidence="1">
    <location>
        <begin position="796"/>
        <end position="813"/>
    </location>
</feature>
<feature type="compositionally biased region" description="Basic residues" evidence="1">
    <location>
        <begin position="183"/>
        <end position="193"/>
    </location>
</feature>
<feature type="region of interest" description="Disordered" evidence="1">
    <location>
        <begin position="326"/>
        <end position="396"/>
    </location>
</feature>
<feature type="compositionally biased region" description="Polar residues" evidence="1">
    <location>
        <begin position="1127"/>
        <end position="1147"/>
    </location>
</feature>
<feature type="compositionally biased region" description="Low complexity" evidence="1">
    <location>
        <begin position="172"/>
        <end position="182"/>
    </location>
</feature>
<reference evidence="2 3" key="1">
    <citation type="submission" date="2019-03" db="EMBL/GenBank/DDBJ databases">
        <title>Rhodosporidium diobovatum UCD-FST 08-225 genome sequencing, assembly, and annotation.</title>
        <authorList>
            <person name="Fakankun I.U."/>
            <person name="Fristensky B."/>
            <person name="Levin D.B."/>
        </authorList>
    </citation>
    <scope>NUCLEOTIDE SEQUENCE [LARGE SCALE GENOMIC DNA]</scope>
    <source>
        <strain evidence="2 3">UCD-FST 08-225</strain>
    </source>
</reference>
<feature type="compositionally biased region" description="Polar residues" evidence="1">
    <location>
        <begin position="561"/>
        <end position="579"/>
    </location>
</feature>
<protein>
    <submittedName>
        <fullName evidence="2">Uncharacterized protein</fullName>
    </submittedName>
</protein>
<feature type="compositionally biased region" description="Pro residues" evidence="1">
    <location>
        <begin position="863"/>
        <end position="872"/>
    </location>
</feature>
<evidence type="ECO:0000313" key="3">
    <source>
        <dbReference type="Proteomes" id="UP000311382"/>
    </source>
</evidence>
<dbReference type="OrthoDB" id="2148418at2759"/>
<name>A0A5C5G071_9BASI</name>
<comment type="caution">
    <text evidence="2">The sequence shown here is derived from an EMBL/GenBank/DDBJ whole genome shotgun (WGS) entry which is preliminary data.</text>
</comment>
<feature type="region of interest" description="Disordered" evidence="1">
    <location>
        <begin position="1033"/>
        <end position="1277"/>
    </location>
</feature>
<feature type="compositionally biased region" description="Pro residues" evidence="1">
    <location>
        <begin position="926"/>
        <end position="948"/>
    </location>
</feature>
<accession>A0A5C5G071</accession>
<feature type="compositionally biased region" description="Low complexity" evidence="1">
    <location>
        <begin position="763"/>
        <end position="789"/>
    </location>
</feature>